<reference evidence="2 3" key="1">
    <citation type="submission" date="2019-06" db="EMBL/GenBank/DDBJ databases">
        <title>Genome Sequence of the Brown Rot Fungal Pathogen Monilinia fructicola.</title>
        <authorList>
            <person name="De Miccolis Angelini R.M."/>
            <person name="Landi L."/>
            <person name="Abate D."/>
            <person name="Pollastro S."/>
            <person name="Romanazzi G."/>
            <person name="Faretra F."/>
        </authorList>
    </citation>
    <scope>NUCLEOTIDE SEQUENCE [LARGE SCALE GENOMIC DNA]</scope>
    <source>
        <strain evidence="2 3">Mfrc123</strain>
    </source>
</reference>
<feature type="region of interest" description="Disordered" evidence="1">
    <location>
        <begin position="1"/>
        <end position="79"/>
    </location>
</feature>
<evidence type="ECO:0000313" key="3">
    <source>
        <dbReference type="Proteomes" id="UP000322873"/>
    </source>
</evidence>
<dbReference type="AlphaFoldDB" id="A0A5M9JE55"/>
<proteinExistence type="predicted"/>
<evidence type="ECO:0000313" key="2">
    <source>
        <dbReference type="EMBL" id="KAA8566102.1"/>
    </source>
</evidence>
<organism evidence="2 3">
    <name type="scientific">Monilinia fructicola</name>
    <name type="common">Brown rot fungus</name>
    <name type="synonym">Ciboria fructicola</name>
    <dbReference type="NCBI Taxonomy" id="38448"/>
    <lineage>
        <taxon>Eukaryota</taxon>
        <taxon>Fungi</taxon>
        <taxon>Dikarya</taxon>
        <taxon>Ascomycota</taxon>
        <taxon>Pezizomycotina</taxon>
        <taxon>Leotiomycetes</taxon>
        <taxon>Helotiales</taxon>
        <taxon>Sclerotiniaceae</taxon>
        <taxon>Monilinia</taxon>
    </lineage>
</organism>
<protein>
    <submittedName>
        <fullName evidence="2">Uncharacterized protein</fullName>
    </submittedName>
</protein>
<keyword evidence="3" id="KW-1185">Reference proteome</keyword>
<sequence length="172" mass="19564">MSGYSHQRRQSPTRPARRSEYSDTIDVDEYHGSEAGQYPDEIDDEGSEDGGSASIDPSPATAPHDQPAYAYAENRDRDEYRRGRVYVNVTPSSVPTRNQRVHPGVSIRPRQIRYSHVRADETQFSFRRRSLPPRRDLSPLPPLPRENTFSSTLTTAASQFISPTLTNFERQI</sequence>
<feature type="compositionally biased region" description="Basic residues" evidence="1">
    <location>
        <begin position="1"/>
        <end position="11"/>
    </location>
</feature>
<name>A0A5M9JE55_MONFR</name>
<comment type="caution">
    <text evidence="2">The sequence shown here is derived from an EMBL/GenBank/DDBJ whole genome shotgun (WGS) entry which is preliminary data.</text>
</comment>
<evidence type="ECO:0000256" key="1">
    <source>
        <dbReference type="SAM" id="MobiDB-lite"/>
    </source>
</evidence>
<dbReference type="Proteomes" id="UP000322873">
    <property type="component" value="Unassembled WGS sequence"/>
</dbReference>
<dbReference type="EMBL" id="VICG01000012">
    <property type="protein sequence ID" value="KAA8566102.1"/>
    <property type="molecule type" value="Genomic_DNA"/>
</dbReference>
<accession>A0A5M9JE55</accession>
<gene>
    <name evidence="2" type="ORF">EYC84_008706</name>
</gene>